<evidence type="ECO:0000256" key="1">
    <source>
        <dbReference type="SAM" id="SignalP"/>
    </source>
</evidence>
<dbReference type="OrthoDB" id="151889at2"/>
<sequence length="401" mass="40220">MRLRAPLLSTLTVALTAISFMVLGPAAVSHGAGAPPRTAPAHSCATAKAGFAACKAIVRTDIVAAKPLAAGATPSGYGPSSLRSAYTLPSATAGSGRTVAIVDAYNDPTAEADLGVYRSRYGLRACTTAGGCFKKIDQNGGTSYPAADGGWSQEISLDLDMVSAICPNCHILLVEAKTASFADLGAAVNRAAKTAGVVAISNSYGGSDASDATYGAYYHHPGIAVTASSGDNGYGASYPASSHYVTAVGGTTLSPASNSRGWTETAWSRAGSGCSANNTALSAAASFGTGCTRRAEADVSAVADPSTGVAVYDSTAYQGRSGWLVFGGTSVSSPVIASVYALAGNTASIDNNYPYRHASSLNDVTSGSNGLCLLAPTQWCHARTGWDGPTGLGTPHGTGAF</sequence>
<dbReference type="InterPro" id="IPR050819">
    <property type="entry name" value="Tripeptidyl-peptidase_I"/>
</dbReference>
<evidence type="ECO:0000259" key="2">
    <source>
        <dbReference type="PROSITE" id="PS51695"/>
    </source>
</evidence>
<keyword evidence="1" id="KW-0732">Signal</keyword>
<proteinExistence type="predicted"/>
<dbReference type="RefSeq" id="WP_075017814.1">
    <property type="nucleotide sequence ID" value="NZ_FODD01000033.1"/>
</dbReference>
<feature type="signal peptide" evidence="1">
    <location>
        <begin position="1"/>
        <end position="26"/>
    </location>
</feature>
<dbReference type="PANTHER" id="PTHR14218:SF15">
    <property type="entry name" value="TRIPEPTIDYL-PEPTIDASE 1"/>
    <property type="match status" value="1"/>
</dbReference>
<reference evidence="3 4" key="1">
    <citation type="submission" date="2016-10" db="EMBL/GenBank/DDBJ databases">
        <authorList>
            <person name="de Groot N.N."/>
        </authorList>
    </citation>
    <scope>NUCLEOTIDE SEQUENCE [LARGE SCALE GENOMIC DNA]</scope>
    <source>
        <strain evidence="3 4">CGMCC 4.2026</strain>
    </source>
</reference>
<gene>
    <name evidence="3" type="ORF">SAMN05216267_103368</name>
</gene>
<dbReference type="PANTHER" id="PTHR14218">
    <property type="entry name" value="PROTEASE S8 TRIPEPTIDYL PEPTIDASE I CLN2"/>
    <property type="match status" value="1"/>
</dbReference>
<dbReference type="SUPFAM" id="SSF52743">
    <property type="entry name" value="Subtilisin-like"/>
    <property type="match status" value="1"/>
</dbReference>
<feature type="chain" id="PRO_5038946107" description="Peptidase S53 domain-containing protein" evidence="1">
    <location>
        <begin position="27"/>
        <end position="401"/>
    </location>
</feature>
<dbReference type="EMBL" id="FODD01000033">
    <property type="protein sequence ID" value="SEO63046.1"/>
    <property type="molecule type" value="Genomic_DNA"/>
</dbReference>
<feature type="domain" description="Peptidase S53" evidence="2">
    <location>
        <begin position="76"/>
        <end position="401"/>
    </location>
</feature>
<evidence type="ECO:0000313" key="3">
    <source>
        <dbReference type="EMBL" id="SEO63046.1"/>
    </source>
</evidence>
<name>A0A1H8R9L5_9ACTN</name>
<dbReference type="Gene3D" id="3.40.50.200">
    <property type="entry name" value="Peptidase S8/S53 domain"/>
    <property type="match status" value="1"/>
</dbReference>
<dbReference type="GO" id="GO:0008240">
    <property type="term" value="F:tripeptidyl-peptidase activity"/>
    <property type="evidence" value="ECO:0007669"/>
    <property type="project" value="TreeGrafter"/>
</dbReference>
<dbReference type="GO" id="GO:0006508">
    <property type="term" value="P:proteolysis"/>
    <property type="evidence" value="ECO:0007669"/>
    <property type="project" value="InterPro"/>
</dbReference>
<dbReference type="PROSITE" id="PS51695">
    <property type="entry name" value="SEDOLISIN"/>
    <property type="match status" value="1"/>
</dbReference>
<dbReference type="InterPro" id="IPR030400">
    <property type="entry name" value="Sedolisin_dom"/>
</dbReference>
<accession>A0A1H8R9L5</accession>
<dbReference type="STRING" id="310780.SAMN05216267_103368"/>
<dbReference type="AlphaFoldDB" id="A0A1H8R9L5"/>
<organism evidence="3 4">
    <name type="scientific">Actinacidiphila rubida</name>
    <dbReference type="NCBI Taxonomy" id="310780"/>
    <lineage>
        <taxon>Bacteria</taxon>
        <taxon>Bacillati</taxon>
        <taxon>Actinomycetota</taxon>
        <taxon>Actinomycetes</taxon>
        <taxon>Kitasatosporales</taxon>
        <taxon>Streptomycetaceae</taxon>
        <taxon>Actinacidiphila</taxon>
    </lineage>
</organism>
<protein>
    <recommendedName>
        <fullName evidence="2">Peptidase S53 domain-containing protein</fullName>
    </recommendedName>
</protein>
<dbReference type="InterPro" id="IPR036852">
    <property type="entry name" value="Peptidase_S8/S53_dom_sf"/>
</dbReference>
<evidence type="ECO:0000313" key="4">
    <source>
        <dbReference type="Proteomes" id="UP000181951"/>
    </source>
</evidence>
<keyword evidence="4" id="KW-1185">Reference proteome</keyword>
<dbReference type="Proteomes" id="UP000181951">
    <property type="component" value="Unassembled WGS sequence"/>
</dbReference>
<dbReference type="GO" id="GO:0004252">
    <property type="term" value="F:serine-type endopeptidase activity"/>
    <property type="evidence" value="ECO:0007669"/>
    <property type="project" value="InterPro"/>
</dbReference>